<organism evidence="1 2">
    <name type="scientific">Congregibacter litoralis KT71</name>
    <dbReference type="NCBI Taxonomy" id="314285"/>
    <lineage>
        <taxon>Bacteria</taxon>
        <taxon>Pseudomonadati</taxon>
        <taxon>Pseudomonadota</taxon>
        <taxon>Gammaproteobacteria</taxon>
        <taxon>Cellvibrionales</taxon>
        <taxon>Halieaceae</taxon>
        <taxon>Congregibacter</taxon>
    </lineage>
</organism>
<evidence type="ECO:0000313" key="2">
    <source>
        <dbReference type="Proteomes" id="UP000019205"/>
    </source>
</evidence>
<dbReference type="eggNOG" id="ENOG502ZF29">
    <property type="taxonomic scope" value="Bacteria"/>
</dbReference>
<comment type="caution">
    <text evidence="1">The sequence shown here is derived from an EMBL/GenBank/DDBJ whole genome shotgun (WGS) entry which is preliminary data.</text>
</comment>
<evidence type="ECO:0000313" key="1">
    <source>
        <dbReference type="EMBL" id="EAQ99378.2"/>
    </source>
</evidence>
<dbReference type="EMBL" id="AAOA02000001">
    <property type="protein sequence ID" value="EAQ99378.2"/>
    <property type="molecule type" value="Genomic_DNA"/>
</dbReference>
<keyword evidence="2" id="KW-1185">Reference proteome</keyword>
<reference evidence="1 2" key="1">
    <citation type="journal article" date="2007" name="Proc. Natl. Acad. Sci. U.S.A.">
        <title>Characterization of a marine gammaproteobacterium capable of aerobic anoxygenic photosynthesis.</title>
        <authorList>
            <person name="Fuchs B.M."/>
            <person name="Spring S."/>
            <person name="Teeling H."/>
            <person name="Quast C."/>
            <person name="Wulf J."/>
            <person name="Schattenhofer M."/>
            <person name="Yan S."/>
            <person name="Ferriera S."/>
            <person name="Johnson J."/>
            <person name="Glockner F.O."/>
            <person name="Amann R."/>
        </authorList>
    </citation>
    <scope>NUCLEOTIDE SEQUENCE [LARGE SCALE GENOMIC DNA]</scope>
    <source>
        <strain evidence="1">KT71</strain>
    </source>
</reference>
<name>A4A3V5_9GAMM</name>
<dbReference type="AlphaFoldDB" id="A4A3V5"/>
<gene>
    <name evidence="1" type="ORF">KT71_16951</name>
</gene>
<accession>A4A3V5</accession>
<reference evidence="1 2" key="2">
    <citation type="journal article" date="2009" name="PLoS ONE">
        <title>The photosynthetic apparatus and its regulation in the aerobic gammaproteobacterium Congregibacter litoralis gen. nov., sp. nov.</title>
        <authorList>
            <person name="Spring S."/>
            <person name="Lunsdorf H."/>
            <person name="Fuchs B.M."/>
            <person name="Tindall B.J."/>
        </authorList>
    </citation>
    <scope>NUCLEOTIDE SEQUENCE [LARGE SCALE GENOMIC DNA]</scope>
    <source>
        <strain evidence="1">KT71</strain>
    </source>
</reference>
<dbReference type="STRING" id="314285.KT71_16951"/>
<dbReference type="HOGENOM" id="CLU_1893174_0_0_6"/>
<dbReference type="RefSeq" id="WP_023659479.1">
    <property type="nucleotide sequence ID" value="NZ_CM002299.1"/>
</dbReference>
<dbReference type="OrthoDB" id="9965385at2"/>
<sequence length="157" mass="18029">MPDGLRIRLRNSPRLRMLQRANRLLLIFCLFNGILASQISMVPAALGLWLVARSLSRMDPQGLTLLKGDLGQPGGLWFIVYPDGREDEDHRRRLCCLHSQGSFSSLLWLEIHESSCGKKCSAYRSFLIFPDALSFEHWRLLRRELRLEDHNGDAVAR</sequence>
<dbReference type="Proteomes" id="UP000019205">
    <property type="component" value="Chromosome"/>
</dbReference>
<proteinExistence type="predicted"/>
<protein>
    <submittedName>
        <fullName evidence="1">Uncharacterized protein</fullName>
    </submittedName>
</protein>